<evidence type="ECO:0000256" key="6">
    <source>
        <dbReference type="SAM" id="Phobius"/>
    </source>
</evidence>
<proteinExistence type="inferred from homology"/>
<evidence type="ECO:0000256" key="5">
    <source>
        <dbReference type="ARBA" id="ARBA00023136"/>
    </source>
</evidence>
<name>A0ABW0HT40_9BACL</name>
<comment type="similarity">
    <text evidence="2">Belongs to the TMEM86 family.</text>
</comment>
<comment type="subcellular location">
    <subcellularLocation>
        <location evidence="1">Membrane</location>
        <topology evidence="1">Multi-pass membrane protein</topology>
    </subcellularLocation>
</comment>
<evidence type="ECO:0000256" key="4">
    <source>
        <dbReference type="ARBA" id="ARBA00022989"/>
    </source>
</evidence>
<reference evidence="8" key="1">
    <citation type="journal article" date="2019" name="Int. J. Syst. Evol. Microbiol.">
        <title>The Global Catalogue of Microorganisms (GCM) 10K type strain sequencing project: providing services to taxonomists for standard genome sequencing and annotation.</title>
        <authorList>
            <consortium name="The Broad Institute Genomics Platform"/>
            <consortium name="The Broad Institute Genome Sequencing Center for Infectious Disease"/>
            <person name="Wu L."/>
            <person name="Ma J."/>
        </authorList>
    </citation>
    <scope>NUCLEOTIDE SEQUENCE [LARGE SCALE GENOMIC DNA]</scope>
    <source>
        <strain evidence="8">CGMCC 1.18575</strain>
    </source>
</reference>
<feature type="transmembrane region" description="Helical" evidence="6">
    <location>
        <begin position="60"/>
        <end position="93"/>
    </location>
</feature>
<evidence type="ECO:0000256" key="3">
    <source>
        <dbReference type="ARBA" id="ARBA00022692"/>
    </source>
</evidence>
<dbReference type="PANTHER" id="PTHR31885:SF6">
    <property type="entry name" value="GH04784P"/>
    <property type="match status" value="1"/>
</dbReference>
<dbReference type="PANTHER" id="PTHR31885">
    <property type="entry name" value="GH04784P"/>
    <property type="match status" value="1"/>
</dbReference>
<evidence type="ECO:0000313" key="7">
    <source>
        <dbReference type="EMBL" id="MFC5403366.1"/>
    </source>
</evidence>
<keyword evidence="8" id="KW-1185">Reference proteome</keyword>
<feature type="transmembrane region" description="Helical" evidence="6">
    <location>
        <begin position="194"/>
        <end position="212"/>
    </location>
</feature>
<keyword evidence="5 6" id="KW-0472">Membrane</keyword>
<feature type="transmembrane region" description="Helical" evidence="6">
    <location>
        <begin position="162"/>
        <end position="182"/>
    </location>
</feature>
<keyword evidence="3 6" id="KW-0812">Transmembrane</keyword>
<keyword evidence="4 6" id="KW-1133">Transmembrane helix</keyword>
<feature type="transmembrane region" description="Helical" evidence="6">
    <location>
        <begin position="134"/>
        <end position="155"/>
    </location>
</feature>
<accession>A0ABW0HT40</accession>
<evidence type="ECO:0000256" key="1">
    <source>
        <dbReference type="ARBA" id="ARBA00004141"/>
    </source>
</evidence>
<evidence type="ECO:0000256" key="2">
    <source>
        <dbReference type="ARBA" id="ARBA00007375"/>
    </source>
</evidence>
<sequence length="223" mass="24534">MHRLKPALPILIAIVGLVYIFLIPSEPEAVKLLFKLIPMALMILYAVWNFPQTKERYHSLIAIGLAFCMIGDGTLRWFVVGLSAFLIGHLFYVSAFARRYRPSKLRFASIVPLGLFAAYMGTELLRALAEDDKGALMAPVVLYILVICSMAWTAIMTGKATAIAGSLLFLVSDSILSWNMFVSDVEYSGPLIMLTYYAAQFLIATSAADATLKIGPSARSRSL</sequence>
<gene>
    <name evidence="7" type="ORF">ACFPOF_11555</name>
</gene>
<dbReference type="InterPro" id="IPR012506">
    <property type="entry name" value="TMEM86B-like"/>
</dbReference>
<feature type="transmembrane region" description="Helical" evidence="6">
    <location>
        <begin position="32"/>
        <end position="48"/>
    </location>
</feature>
<protein>
    <submittedName>
        <fullName evidence="7">Lysoplasmalogenase</fullName>
    </submittedName>
</protein>
<feature type="transmembrane region" description="Helical" evidence="6">
    <location>
        <begin position="6"/>
        <end position="25"/>
    </location>
</feature>
<dbReference type="RefSeq" id="WP_378132649.1">
    <property type="nucleotide sequence ID" value="NZ_JBHSMI010000023.1"/>
</dbReference>
<dbReference type="EMBL" id="JBHSMI010000023">
    <property type="protein sequence ID" value="MFC5403366.1"/>
    <property type="molecule type" value="Genomic_DNA"/>
</dbReference>
<dbReference type="Pfam" id="PF07947">
    <property type="entry name" value="YhhN"/>
    <property type="match status" value="1"/>
</dbReference>
<evidence type="ECO:0000313" key="8">
    <source>
        <dbReference type="Proteomes" id="UP001596113"/>
    </source>
</evidence>
<feature type="transmembrane region" description="Helical" evidence="6">
    <location>
        <begin position="105"/>
        <end position="122"/>
    </location>
</feature>
<comment type="caution">
    <text evidence="7">The sequence shown here is derived from an EMBL/GenBank/DDBJ whole genome shotgun (WGS) entry which is preliminary data.</text>
</comment>
<organism evidence="7 8">
    <name type="scientific">Cohnella soli</name>
    <dbReference type="NCBI Taxonomy" id="425005"/>
    <lineage>
        <taxon>Bacteria</taxon>
        <taxon>Bacillati</taxon>
        <taxon>Bacillota</taxon>
        <taxon>Bacilli</taxon>
        <taxon>Bacillales</taxon>
        <taxon>Paenibacillaceae</taxon>
        <taxon>Cohnella</taxon>
    </lineage>
</organism>
<dbReference type="Proteomes" id="UP001596113">
    <property type="component" value="Unassembled WGS sequence"/>
</dbReference>